<dbReference type="InterPro" id="IPR020422">
    <property type="entry name" value="TYR_PHOSPHATASE_DUAL_dom"/>
</dbReference>
<dbReference type="InterPro" id="IPR000387">
    <property type="entry name" value="Tyr_Pase_dom"/>
</dbReference>
<feature type="domain" description="Tyrosine specific protein phosphatases" evidence="8">
    <location>
        <begin position="89"/>
        <end position="147"/>
    </location>
</feature>
<sequence length="168" mass="19376">MSIETQQLHRALITKDRTLPCARYRSMNEILPTLFLGDCKAILDPITLLSSGVTHVLSLRQSPVYMRHHVNVKHSQIFIDDTEDTWLLDSLNTAISYIERAMRSGGTVLVHCQEGRSRSASVVIAFLMKRFRISFEEAWGYVRCRRPVAGPNPGFVEQLKIWERRGYW</sequence>
<evidence type="ECO:0000256" key="4">
    <source>
        <dbReference type="ARBA" id="ARBA00047761"/>
    </source>
</evidence>
<dbReference type="InterPro" id="IPR000340">
    <property type="entry name" value="Dual-sp_phosphatase_cat-dom"/>
</dbReference>
<keyword evidence="2" id="KW-0378">Hydrolase</keyword>
<evidence type="ECO:0000313" key="9">
    <source>
        <dbReference type="EMBL" id="CUS15071.1"/>
    </source>
</evidence>
<dbReference type="PROSITE" id="PS00383">
    <property type="entry name" value="TYR_PHOSPHATASE_1"/>
    <property type="match status" value="1"/>
</dbReference>
<dbReference type="Gene3D" id="3.90.190.10">
    <property type="entry name" value="Protein tyrosine phosphatase superfamily"/>
    <property type="match status" value="1"/>
</dbReference>
<evidence type="ECO:0008006" key="11">
    <source>
        <dbReference type="Google" id="ProtNLM"/>
    </source>
</evidence>
<dbReference type="InterPro" id="IPR020405">
    <property type="entry name" value="Atypical_DUSP_subfamA"/>
</dbReference>
<reference evidence="9" key="1">
    <citation type="submission" date="2015-10" db="EMBL/GenBank/DDBJ databases">
        <authorList>
            <person name="Regsiter A."/>
            <person name="william w."/>
        </authorList>
    </citation>
    <scope>NUCLEOTIDE SEQUENCE</scope>
    <source>
        <strain evidence="9">Montdore</strain>
    </source>
</reference>
<dbReference type="InterPro" id="IPR016130">
    <property type="entry name" value="Tyr_Pase_AS"/>
</dbReference>
<comment type="catalytic activity">
    <reaction evidence="5">
        <text>O-phospho-L-threonyl-[protein] + H2O = L-threonyl-[protein] + phosphate</text>
        <dbReference type="Rhea" id="RHEA:47004"/>
        <dbReference type="Rhea" id="RHEA-COMP:11060"/>
        <dbReference type="Rhea" id="RHEA-COMP:11605"/>
        <dbReference type="ChEBI" id="CHEBI:15377"/>
        <dbReference type="ChEBI" id="CHEBI:30013"/>
        <dbReference type="ChEBI" id="CHEBI:43474"/>
        <dbReference type="ChEBI" id="CHEBI:61977"/>
        <dbReference type="EC" id="3.1.3.16"/>
    </reaction>
</comment>
<evidence type="ECO:0000256" key="6">
    <source>
        <dbReference type="PIRSR" id="PIRSR620405-1"/>
    </source>
</evidence>
<organism evidence="9 10">
    <name type="scientific">Tuber aestivum</name>
    <name type="common">summer truffle</name>
    <dbReference type="NCBI Taxonomy" id="59557"/>
    <lineage>
        <taxon>Eukaryota</taxon>
        <taxon>Fungi</taxon>
        <taxon>Dikarya</taxon>
        <taxon>Ascomycota</taxon>
        <taxon>Pezizomycotina</taxon>
        <taxon>Pezizomycetes</taxon>
        <taxon>Pezizales</taxon>
        <taxon>Tuberaceae</taxon>
        <taxon>Tuber</taxon>
    </lineage>
</organism>
<keyword evidence="10" id="KW-1185">Reference proteome</keyword>
<dbReference type="SUPFAM" id="SSF52799">
    <property type="entry name" value="(Phosphotyrosine protein) phosphatases II"/>
    <property type="match status" value="1"/>
</dbReference>
<evidence type="ECO:0000259" key="8">
    <source>
        <dbReference type="PROSITE" id="PS50056"/>
    </source>
</evidence>
<feature type="domain" description="Tyrosine-protein phosphatase" evidence="7">
    <location>
        <begin position="26"/>
        <end position="168"/>
    </location>
</feature>
<dbReference type="PROSITE" id="PS50056">
    <property type="entry name" value="TYR_PHOSPHATASE_2"/>
    <property type="match status" value="1"/>
</dbReference>
<proteinExistence type="inferred from homology"/>
<dbReference type="GO" id="GO:0043409">
    <property type="term" value="P:negative regulation of MAPK cascade"/>
    <property type="evidence" value="ECO:0007669"/>
    <property type="project" value="TreeGrafter"/>
</dbReference>
<dbReference type="AlphaFoldDB" id="A0A292Q7L1"/>
<feature type="active site" description="Phosphocysteine intermediate" evidence="6">
    <location>
        <position position="112"/>
    </location>
</feature>
<comment type="similarity">
    <text evidence="1">Belongs to the protein-tyrosine phosphatase family. Non-receptor class dual specificity subfamily.</text>
</comment>
<dbReference type="SMART" id="SM00195">
    <property type="entry name" value="DSPc"/>
    <property type="match status" value="1"/>
</dbReference>
<name>A0A292Q7L1_9PEZI</name>
<dbReference type="GO" id="GO:0005737">
    <property type="term" value="C:cytoplasm"/>
    <property type="evidence" value="ECO:0007669"/>
    <property type="project" value="TreeGrafter"/>
</dbReference>
<evidence type="ECO:0000256" key="1">
    <source>
        <dbReference type="ARBA" id="ARBA00008601"/>
    </source>
</evidence>
<dbReference type="PRINTS" id="PR01909">
    <property type="entry name" value="ADSPHPHTASEA"/>
</dbReference>
<evidence type="ECO:0000256" key="3">
    <source>
        <dbReference type="ARBA" id="ARBA00022912"/>
    </source>
</evidence>
<dbReference type="PROSITE" id="PS50054">
    <property type="entry name" value="TYR_PHOSPHATASE_DUAL"/>
    <property type="match status" value="1"/>
</dbReference>
<keyword evidence="3" id="KW-0904">Protein phosphatase</keyword>
<comment type="catalytic activity">
    <reaction evidence="4">
        <text>O-phospho-L-seryl-[protein] + H2O = L-seryl-[protein] + phosphate</text>
        <dbReference type="Rhea" id="RHEA:20629"/>
        <dbReference type="Rhea" id="RHEA-COMP:9863"/>
        <dbReference type="Rhea" id="RHEA-COMP:11604"/>
        <dbReference type="ChEBI" id="CHEBI:15377"/>
        <dbReference type="ChEBI" id="CHEBI:29999"/>
        <dbReference type="ChEBI" id="CHEBI:43474"/>
        <dbReference type="ChEBI" id="CHEBI:83421"/>
        <dbReference type="EC" id="3.1.3.16"/>
    </reaction>
</comment>
<dbReference type="InterPro" id="IPR029021">
    <property type="entry name" value="Prot-tyrosine_phosphatase-like"/>
</dbReference>
<accession>A0A292Q7L1</accession>
<dbReference type="CDD" id="cd14498">
    <property type="entry name" value="DSP"/>
    <property type="match status" value="1"/>
</dbReference>
<evidence type="ECO:0000256" key="2">
    <source>
        <dbReference type="ARBA" id="ARBA00022801"/>
    </source>
</evidence>
<dbReference type="GO" id="GO:0008138">
    <property type="term" value="F:protein tyrosine/serine/threonine phosphatase activity"/>
    <property type="evidence" value="ECO:0007669"/>
    <property type="project" value="InterPro"/>
</dbReference>
<evidence type="ECO:0000256" key="5">
    <source>
        <dbReference type="ARBA" id="ARBA00048336"/>
    </source>
</evidence>
<gene>
    <name evidence="9" type="ORF">GSTUAT00000811001</name>
</gene>
<dbReference type="Proteomes" id="UP001412239">
    <property type="component" value="Unassembled WGS sequence"/>
</dbReference>
<dbReference type="PANTHER" id="PTHR10159:SF519">
    <property type="entry name" value="DUAL SPECIFICITY PROTEIN PHOSPHATASE MPK3"/>
    <property type="match status" value="1"/>
</dbReference>
<dbReference type="GO" id="GO:0004722">
    <property type="term" value="F:protein serine/threonine phosphatase activity"/>
    <property type="evidence" value="ECO:0007669"/>
    <property type="project" value="UniProtKB-EC"/>
</dbReference>
<dbReference type="PANTHER" id="PTHR10159">
    <property type="entry name" value="DUAL SPECIFICITY PROTEIN PHOSPHATASE"/>
    <property type="match status" value="1"/>
</dbReference>
<evidence type="ECO:0000259" key="7">
    <source>
        <dbReference type="PROSITE" id="PS50054"/>
    </source>
</evidence>
<dbReference type="EMBL" id="LN890951">
    <property type="protein sequence ID" value="CUS15071.1"/>
    <property type="molecule type" value="Genomic_DNA"/>
</dbReference>
<protein>
    <recommendedName>
        <fullName evidence="11">Protein-tyrosine-phosphatase</fullName>
    </recommendedName>
</protein>
<evidence type="ECO:0000313" key="10">
    <source>
        <dbReference type="Proteomes" id="UP001412239"/>
    </source>
</evidence>
<dbReference type="Pfam" id="PF00782">
    <property type="entry name" value="DSPc"/>
    <property type="match status" value="1"/>
</dbReference>